<dbReference type="GO" id="GO:0004143">
    <property type="term" value="F:ATP-dependent diacylglycerol kinase activity"/>
    <property type="evidence" value="ECO:0007669"/>
    <property type="project" value="InterPro"/>
</dbReference>
<evidence type="ECO:0008006" key="5">
    <source>
        <dbReference type="Google" id="ProtNLM"/>
    </source>
</evidence>
<feature type="transmembrane region" description="Helical" evidence="2">
    <location>
        <begin position="496"/>
        <end position="515"/>
    </location>
</feature>
<evidence type="ECO:0000313" key="4">
    <source>
        <dbReference type="Proteomes" id="UP000245942"/>
    </source>
</evidence>
<evidence type="ECO:0000256" key="1">
    <source>
        <dbReference type="SAM" id="MobiDB-lite"/>
    </source>
</evidence>
<gene>
    <name evidence="3" type="ORF">BCV69DRAFT_283092</name>
</gene>
<protein>
    <recommendedName>
        <fullName evidence="5">Phosphatidate cytidylyltransferase</fullName>
    </recommendedName>
</protein>
<feature type="compositionally biased region" description="Low complexity" evidence="1">
    <location>
        <begin position="13"/>
        <end position="32"/>
    </location>
</feature>
<feature type="region of interest" description="Disordered" evidence="1">
    <location>
        <begin position="1"/>
        <end position="209"/>
    </location>
</feature>
<organism evidence="3 4">
    <name type="scientific">Pseudomicrostroma glucosiphilum</name>
    <dbReference type="NCBI Taxonomy" id="1684307"/>
    <lineage>
        <taxon>Eukaryota</taxon>
        <taxon>Fungi</taxon>
        <taxon>Dikarya</taxon>
        <taxon>Basidiomycota</taxon>
        <taxon>Ustilaginomycotina</taxon>
        <taxon>Exobasidiomycetes</taxon>
        <taxon>Microstromatales</taxon>
        <taxon>Microstromatales incertae sedis</taxon>
        <taxon>Pseudomicrostroma</taxon>
    </lineage>
</organism>
<dbReference type="PANTHER" id="PTHR31303">
    <property type="entry name" value="CTP-DEPENDENT DIACYLGLYCEROL KINASE 1"/>
    <property type="match status" value="1"/>
</dbReference>
<name>A0A316U4M9_9BASI</name>
<feature type="transmembrane region" description="Helical" evidence="2">
    <location>
        <begin position="535"/>
        <end position="554"/>
    </location>
</feature>
<dbReference type="GO" id="GO:0006654">
    <property type="term" value="P:phosphatidic acid biosynthetic process"/>
    <property type="evidence" value="ECO:0007669"/>
    <property type="project" value="TreeGrafter"/>
</dbReference>
<dbReference type="RefSeq" id="XP_025347372.1">
    <property type="nucleotide sequence ID" value="XM_025492584.1"/>
</dbReference>
<proteinExistence type="predicted"/>
<sequence>MSHPQQRRHLSISNPFRKSSVSSSSTASSSGSNGPQLKPFSPRPSTLDVPEEYPSSSSTAKMSTKGSKDASGASKRAASKSANRSVGDASSASADPSSSQVGVRRHLRRDSSLTEKGAAVLRAMKRAPEDETPDISPSDSPHTGNGDADGATDISVAPLPPPKANGGLKSPLSDDGYDPETVASPGRRPKPFVFTALDTAGDDNGTTGDVSRAGSFIGLSEAEKAIGRKNREGLRRRAEQNQVEKMVGPPRTKRESKKKAKSWEIPRKIFHSSIGFIVLYMYLNDFDLSSVVRTMSTFLVIVVTADVIRLNYRPFETFYESVLGFLMREAEKERVNGVVWYLIGVIFSLHFYPADVACVSVMMLSWADTCASTFGRLFGRYTPPLPSPPFAARKSLSGFLAAVVAGSLTALLFWGTNIAKSHERFDGVSWSPVHSIFGATSAGAYHSGWNGWAWGFRGHLSPILASGGYKGRMSAVLQTASHATGNMMSNQIITSVPGMPLWALCIGSGLVAATAEGLELGGVDDNLSLPILSGFGMWAMLFAWGRAASLWVGAA</sequence>
<dbReference type="GO" id="GO:0005789">
    <property type="term" value="C:endoplasmic reticulum membrane"/>
    <property type="evidence" value="ECO:0007669"/>
    <property type="project" value="TreeGrafter"/>
</dbReference>
<feature type="compositionally biased region" description="Low complexity" evidence="1">
    <location>
        <begin position="195"/>
        <end position="209"/>
    </location>
</feature>
<keyword evidence="2" id="KW-0472">Membrane</keyword>
<dbReference type="InterPro" id="IPR037997">
    <property type="entry name" value="Dgk1-like"/>
</dbReference>
<accession>A0A316U4M9</accession>
<dbReference type="PANTHER" id="PTHR31303:SF1">
    <property type="entry name" value="CTP-DEPENDENT DIACYLGLYCEROL KINASE 1"/>
    <property type="match status" value="1"/>
</dbReference>
<feature type="compositionally biased region" description="Basic residues" evidence="1">
    <location>
        <begin position="1"/>
        <end position="10"/>
    </location>
</feature>
<evidence type="ECO:0000313" key="3">
    <source>
        <dbReference type="EMBL" id="PWN20212.1"/>
    </source>
</evidence>
<keyword evidence="2" id="KW-1133">Transmembrane helix</keyword>
<dbReference type="OrthoDB" id="5673at2759"/>
<dbReference type="AlphaFoldDB" id="A0A316U4M9"/>
<evidence type="ECO:0000256" key="2">
    <source>
        <dbReference type="SAM" id="Phobius"/>
    </source>
</evidence>
<dbReference type="GeneID" id="37014318"/>
<dbReference type="STRING" id="1684307.A0A316U4M9"/>
<keyword evidence="4" id="KW-1185">Reference proteome</keyword>
<feature type="transmembrane region" description="Helical" evidence="2">
    <location>
        <begin position="333"/>
        <end position="352"/>
    </location>
</feature>
<dbReference type="EMBL" id="KZ819328">
    <property type="protein sequence ID" value="PWN20212.1"/>
    <property type="molecule type" value="Genomic_DNA"/>
</dbReference>
<feature type="compositionally biased region" description="Low complexity" evidence="1">
    <location>
        <begin position="63"/>
        <end position="99"/>
    </location>
</feature>
<keyword evidence="2" id="KW-0812">Transmembrane</keyword>
<dbReference type="Proteomes" id="UP000245942">
    <property type="component" value="Unassembled WGS sequence"/>
</dbReference>
<feature type="transmembrane region" description="Helical" evidence="2">
    <location>
        <begin position="396"/>
        <end position="414"/>
    </location>
</feature>
<reference evidence="3 4" key="1">
    <citation type="journal article" date="2018" name="Mol. Biol. Evol.">
        <title>Broad Genomic Sampling Reveals a Smut Pathogenic Ancestry of the Fungal Clade Ustilaginomycotina.</title>
        <authorList>
            <person name="Kijpornyongpan T."/>
            <person name="Mondo S.J."/>
            <person name="Barry K."/>
            <person name="Sandor L."/>
            <person name="Lee J."/>
            <person name="Lipzen A."/>
            <person name="Pangilinan J."/>
            <person name="LaButti K."/>
            <person name="Hainaut M."/>
            <person name="Henrissat B."/>
            <person name="Grigoriev I.V."/>
            <person name="Spatafora J.W."/>
            <person name="Aime M.C."/>
        </authorList>
    </citation>
    <scope>NUCLEOTIDE SEQUENCE [LARGE SCALE GENOMIC DNA]</scope>
    <source>
        <strain evidence="3 4">MCA 4718</strain>
    </source>
</reference>